<feature type="compositionally biased region" description="Basic and acidic residues" evidence="1">
    <location>
        <begin position="103"/>
        <end position="129"/>
    </location>
</feature>
<dbReference type="OrthoDB" id="4023585at2759"/>
<organism evidence="2 3">
    <name type="scientific">Hymenoscyphus albidus</name>
    <dbReference type="NCBI Taxonomy" id="595503"/>
    <lineage>
        <taxon>Eukaryota</taxon>
        <taxon>Fungi</taxon>
        <taxon>Dikarya</taxon>
        <taxon>Ascomycota</taxon>
        <taxon>Pezizomycotina</taxon>
        <taxon>Leotiomycetes</taxon>
        <taxon>Helotiales</taxon>
        <taxon>Helotiaceae</taxon>
        <taxon>Hymenoscyphus</taxon>
    </lineage>
</organism>
<reference evidence="2" key="1">
    <citation type="submission" date="2021-07" db="EMBL/GenBank/DDBJ databases">
        <authorList>
            <person name="Durling M."/>
        </authorList>
    </citation>
    <scope>NUCLEOTIDE SEQUENCE</scope>
</reference>
<proteinExistence type="predicted"/>
<protein>
    <recommendedName>
        <fullName evidence="4">LEA domain protein</fullName>
    </recommendedName>
</protein>
<evidence type="ECO:0000256" key="1">
    <source>
        <dbReference type="SAM" id="MobiDB-lite"/>
    </source>
</evidence>
<dbReference type="EMBL" id="CAJVRM010000006">
    <property type="protein sequence ID" value="CAG8971032.1"/>
    <property type="molecule type" value="Genomic_DNA"/>
</dbReference>
<dbReference type="AlphaFoldDB" id="A0A9N9LE92"/>
<accession>A0A9N9LE92</accession>
<keyword evidence="3" id="KW-1185">Reference proteome</keyword>
<dbReference type="Proteomes" id="UP000701801">
    <property type="component" value="Unassembled WGS sequence"/>
</dbReference>
<comment type="caution">
    <text evidence="2">The sequence shown here is derived from an EMBL/GenBank/DDBJ whole genome shotgun (WGS) entry which is preliminary data.</text>
</comment>
<evidence type="ECO:0000313" key="2">
    <source>
        <dbReference type="EMBL" id="CAG8971032.1"/>
    </source>
</evidence>
<name>A0A9N9LE92_9HELO</name>
<feature type="region of interest" description="Disordered" evidence="1">
    <location>
        <begin position="66"/>
        <end position="129"/>
    </location>
</feature>
<gene>
    <name evidence="2" type="ORF">HYALB_00005270</name>
</gene>
<evidence type="ECO:0000313" key="3">
    <source>
        <dbReference type="Proteomes" id="UP000701801"/>
    </source>
</evidence>
<evidence type="ECO:0008006" key="4">
    <source>
        <dbReference type="Google" id="ProtNLM"/>
    </source>
</evidence>
<sequence>MSFLTRTTPLLRTPIATRAFSTSYTLRKVVPEPVVNAAKTVDRKVSDVLVDGIEVGQNAAQKAKEVAGMSSSEAKGKASELAGQAKGKANEVAGNASEMAGQAKEKANEVAGEAKGKSAELKGEAKSKM</sequence>